<evidence type="ECO:0000313" key="5">
    <source>
        <dbReference type="Proteomes" id="UP000249165"/>
    </source>
</evidence>
<evidence type="ECO:0000256" key="2">
    <source>
        <dbReference type="ARBA" id="ARBA00022573"/>
    </source>
</evidence>
<dbReference type="GO" id="GO:0016994">
    <property type="term" value="F:precorrin-6A reductase activity"/>
    <property type="evidence" value="ECO:0007669"/>
    <property type="project" value="InterPro"/>
</dbReference>
<gene>
    <name evidence="4" type="ORF">ATI53_103625</name>
</gene>
<evidence type="ECO:0000313" key="4">
    <source>
        <dbReference type="EMBL" id="RAK13322.1"/>
    </source>
</evidence>
<sequence>MNPNLLVLGGTQEATRLCRTLAGAGVRGTVSMAGRVATPAAQALPLRTGGFGGPDGLARYLGTHRISHVIDATHPFAARISANAVQACAARGVPLIALTRAPWGETAADRWQRVPDMAGAVAALGGAARRVLLAVGRMHLPEFTANPQHFYLLRLVDPPALRPAFPDHHVIVDRGPFDVDADTALLRQHRIDLIVSKNSGGTGAFAKIDAARRLGLPVVMIDRPVLPRRRETHDADAVLRWLDHAGTDRGV</sequence>
<evidence type="ECO:0000256" key="1">
    <source>
        <dbReference type="ARBA" id="ARBA00004953"/>
    </source>
</evidence>
<dbReference type="NCBIfam" id="NF005968">
    <property type="entry name" value="PRK08057.1-2"/>
    <property type="match status" value="1"/>
</dbReference>
<keyword evidence="3" id="KW-0560">Oxidoreductase</keyword>
<proteinExistence type="predicted"/>
<reference evidence="4 5" key="1">
    <citation type="submission" date="2018-06" db="EMBL/GenBank/DDBJ databases">
        <title>Genomic Encyclopedia of Archaeal and Bacterial Type Strains, Phase II (KMG-II): from individual species to whole genera.</title>
        <authorList>
            <person name="Goeker M."/>
        </authorList>
    </citation>
    <scope>NUCLEOTIDE SEQUENCE [LARGE SCALE GENOMIC DNA]</scope>
    <source>
        <strain evidence="4 5">DSM 22011</strain>
    </source>
</reference>
<comment type="caution">
    <text evidence="4">The sequence shown here is derived from an EMBL/GenBank/DDBJ whole genome shotgun (WGS) entry which is preliminary data.</text>
</comment>
<organism evidence="4 5">
    <name type="scientific">Salipiger aestuarii</name>
    <dbReference type="NCBI Taxonomy" id="568098"/>
    <lineage>
        <taxon>Bacteria</taxon>
        <taxon>Pseudomonadati</taxon>
        <taxon>Pseudomonadota</taxon>
        <taxon>Alphaproteobacteria</taxon>
        <taxon>Rhodobacterales</taxon>
        <taxon>Roseobacteraceae</taxon>
        <taxon>Salipiger</taxon>
    </lineage>
</organism>
<name>A0A327XYP0_9RHOB</name>
<evidence type="ECO:0000256" key="3">
    <source>
        <dbReference type="ARBA" id="ARBA00023002"/>
    </source>
</evidence>
<dbReference type="Pfam" id="PF02571">
    <property type="entry name" value="CbiJ"/>
    <property type="match status" value="1"/>
</dbReference>
<dbReference type="GO" id="GO:0009236">
    <property type="term" value="P:cobalamin biosynthetic process"/>
    <property type="evidence" value="ECO:0007669"/>
    <property type="project" value="UniProtKB-UniPathway"/>
</dbReference>
<dbReference type="PROSITE" id="PS51014">
    <property type="entry name" value="COBK_CBIJ"/>
    <property type="match status" value="1"/>
</dbReference>
<dbReference type="Proteomes" id="UP000249165">
    <property type="component" value="Unassembled WGS sequence"/>
</dbReference>
<dbReference type="RefSeq" id="WP_111550881.1">
    <property type="nucleotide sequence ID" value="NZ_LIGK01000017.1"/>
</dbReference>
<dbReference type="AlphaFoldDB" id="A0A327XYP0"/>
<dbReference type="NCBIfam" id="TIGR00715">
    <property type="entry name" value="precor6x_red"/>
    <property type="match status" value="1"/>
</dbReference>
<keyword evidence="5" id="KW-1185">Reference proteome</keyword>
<dbReference type="UniPathway" id="UPA00148"/>
<dbReference type="PANTHER" id="PTHR36925">
    <property type="entry name" value="COBALT-PRECORRIN-6A REDUCTASE"/>
    <property type="match status" value="1"/>
</dbReference>
<dbReference type="EMBL" id="QLMG01000036">
    <property type="protein sequence ID" value="RAK13322.1"/>
    <property type="molecule type" value="Genomic_DNA"/>
</dbReference>
<keyword evidence="2" id="KW-0169">Cobalamin biosynthesis</keyword>
<dbReference type="InterPro" id="IPR003723">
    <property type="entry name" value="Precorrin-6x_reduct"/>
</dbReference>
<comment type="pathway">
    <text evidence="1">Cofactor biosynthesis; adenosylcobalamin biosynthesis.</text>
</comment>
<dbReference type="OrthoDB" id="5183775at2"/>
<dbReference type="PANTHER" id="PTHR36925:SF1">
    <property type="entry name" value="COBALT-PRECORRIN-6A REDUCTASE"/>
    <property type="match status" value="1"/>
</dbReference>
<accession>A0A327XYP0</accession>
<protein>
    <submittedName>
        <fullName evidence="4">Precorrin-6A/cobalt-precorrin-6A reductase</fullName>
    </submittedName>
</protein>